<dbReference type="AlphaFoldDB" id="N6VT87"/>
<dbReference type="GO" id="GO:0006450">
    <property type="term" value="P:regulation of translational fidelity"/>
    <property type="evidence" value="ECO:0007669"/>
    <property type="project" value="InterPro"/>
</dbReference>
<dbReference type="Proteomes" id="UP000053695">
    <property type="component" value="Unassembled WGS sequence"/>
</dbReference>
<dbReference type="RefSeq" id="WP_004590455.1">
    <property type="nucleotide sequence ID" value="NZ_APMM01000016.1"/>
</dbReference>
<dbReference type="NCBIfam" id="NF000681">
    <property type="entry name" value="PRK00034.3-1"/>
    <property type="match status" value="1"/>
</dbReference>
<dbReference type="PATRIC" id="fig|1069083.5.peg.491"/>
<keyword evidence="2" id="KW-1185">Reference proteome</keyword>
<gene>
    <name evidence="1" type="primary">gatC</name>
    <name evidence="1" type="ORF">J422_02509</name>
</gene>
<accession>N6VT87</accession>
<dbReference type="Pfam" id="PF02686">
    <property type="entry name" value="GatC"/>
    <property type="match status" value="1"/>
</dbReference>
<dbReference type="EC" id="6.3.5.7" evidence="1"/>
<dbReference type="STRING" id="1069083.GCA_000371805_00770"/>
<evidence type="ECO:0000313" key="2">
    <source>
        <dbReference type="Proteomes" id="UP000053695"/>
    </source>
</evidence>
<proteinExistence type="predicted"/>
<protein>
    <submittedName>
        <fullName evidence="1">Asparaginyl/glutamyl-tRNA amidotransferase subunit C</fullName>
        <ecNumber evidence="1">6.3.5.7</ecNumber>
    </submittedName>
</protein>
<organism evidence="1 2">
    <name type="scientific">Methanocaldococcus villosus KIN24-T80</name>
    <dbReference type="NCBI Taxonomy" id="1069083"/>
    <lineage>
        <taxon>Archaea</taxon>
        <taxon>Methanobacteriati</taxon>
        <taxon>Methanobacteriota</taxon>
        <taxon>Methanomada group</taxon>
        <taxon>Methanococci</taxon>
        <taxon>Methanococcales</taxon>
        <taxon>Methanocaldococcaceae</taxon>
        <taxon>Methanocaldococcus</taxon>
    </lineage>
</organism>
<sequence length="71" mass="8452">MREEAEKIIKMFSEILEKYDLEIEESYYIIDEKNVLRDDKAEPSNMREKILNIAPKVKDGYIVVEKGSWVK</sequence>
<dbReference type="InterPro" id="IPR003837">
    <property type="entry name" value="GatC"/>
</dbReference>
<dbReference type="OrthoDB" id="64808at2157"/>
<dbReference type="GO" id="GO:0050567">
    <property type="term" value="F:glutaminyl-tRNA synthase (glutamine-hydrolyzing) activity"/>
    <property type="evidence" value="ECO:0007669"/>
    <property type="project" value="UniProtKB-EC"/>
</dbReference>
<comment type="caution">
    <text evidence="1">The sequence shown here is derived from an EMBL/GenBank/DDBJ whole genome shotgun (WGS) entry which is preliminary data.</text>
</comment>
<keyword evidence="1" id="KW-0436">Ligase</keyword>
<evidence type="ECO:0000313" key="1">
    <source>
        <dbReference type="EMBL" id="ENN96411.1"/>
    </source>
</evidence>
<dbReference type="InterPro" id="IPR010120">
    <property type="entry name" value="Glu-ADT_subunit_C_archaea"/>
</dbReference>
<dbReference type="SUPFAM" id="SSF141000">
    <property type="entry name" value="Glu-tRNAGln amidotransferase C subunit"/>
    <property type="match status" value="1"/>
</dbReference>
<dbReference type="GO" id="GO:0016740">
    <property type="term" value="F:transferase activity"/>
    <property type="evidence" value="ECO:0007669"/>
    <property type="project" value="UniProtKB-KW"/>
</dbReference>
<dbReference type="NCBIfam" id="TIGR01827">
    <property type="entry name" value="gatC_rel"/>
    <property type="match status" value="1"/>
</dbReference>
<dbReference type="InterPro" id="IPR036113">
    <property type="entry name" value="Asp/Glu-ADT_sf_sub_c"/>
</dbReference>
<name>N6VT87_9EURY</name>
<dbReference type="EMBL" id="APMM01000016">
    <property type="protein sequence ID" value="ENN96411.1"/>
    <property type="molecule type" value="Genomic_DNA"/>
</dbReference>
<reference evidence="1 2" key="1">
    <citation type="journal article" date="2013" name="Genome Announc.">
        <title>Draft Genome Sequence of a Highly Flagellated, Fast-Swimming Archaeon, Methanocaldococcus villosus Strain KIN24-T80 (DSM 22612).</title>
        <authorList>
            <person name="Thennarasu S."/>
            <person name="Polireddy D."/>
            <person name="Antony A."/>
            <person name="Yada M.R."/>
            <person name="Algarawi S."/>
            <person name="Sivakumar N."/>
        </authorList>
    </citation>
    <scope>NUCLEOTIDE SEQUENCE [LARGE SCALE GENOMIC DNA]</scope>
    <source>
        <strain evidence="1 2">KIN24-T80</strain>
    </source>
</reference>
<keyword evidence="1" id="KW-0808">Transferase</keyword>